<evidence type="ECO:0000256" key="7">
    <source>
        <dbReference type="ARBA" id="ARBA00035652"/>
    </source>
</evidence>
<dbReference type="PANTHER" id="PTHR30177">
    <property type="entry name" value="GLYCINE BETAINE/L-PROLINE TRANSPORT SYSTEM PERMEASE PROTEIN PROW"/>
    <property type="match status" value="1"/>
</dbReference>
<dbReference type="STRING" id="578942.SAMN05216289_10861"/>
<dbReference type="InterPro" id="IPR041894">
    <property type="entry name" value="PBP2_ProX-like"/>
</dbReference>
<feature type="transmembrane region" description="Helical" evidence="8">
    <location>
        <begin position="454"/>
        <end position="475"/>
    </location>
</feature>
<dbReference type="Pfam" id="PF04069">
    <property type="entry name" value="OpuAC"/>
    <property type="match status" value="1"/>
</dbReference>
<keyword evidence="5 8" id="KW-0472">Membrane</keyword>
<feature type="domain" description="ABC transmembrane type-1" evidence="10">
    <location>
        <begin position="296"/>
        <end position="475"/>
    </location>
</feature>
<sequence length="493" mass="53139">MSGRQAATALLGLGLFLLAPALDAQTPTVGSKNFTESVILGEIAQGLARQAGVEVSHRRQLGGTRILWRALLDGEIDVYPEYSGTLLQELLQIPDADEDAVRKALAMRGLRMTASLGFNDTYAIGMREEKASTLGIRTIGDLRNHPRLRLGLSNEFMQRADGWPGLRQAYALPQTANGLDHDLAYRGLASDALDATDLYSTDAEIPYYGLRVLVDDRRYFPVYEAIYLYRDDLVRRAPTWVAALEGMAGRLDAATMQALNGRVKIDKEQEADVAASWIGIAAEHSPDRWQRIAQRTREHLALVVVSLGLALLVALPLGILAARRPRLGQVVLAVAGLLQTLPSLAVFVFMIPLLGIGARPAIAALFLYSLLPIVRNTHAGILGIPAELRETAAAIGLPHSTRLWRIELPLASRSILAGIKTAAVINVGTATLGALIGAGGYGQPILAGIRLDDLALILEGAVPAALLALVVQGLFEGLERILMPRGLRLRARE</sequence>
<dbReference type="GO" id="GO:0043190">
    <property type="term" value="C:ATP-binding cassette (ABC) transporter complex"/>
    <property type="evidence" value="ECO:0007669"/>
    <property type="project" value="InterPro"/>
</dbReference>
<dbReference type="SUPFAM" id="SSF53850">
    <property type="entry name" value="Periplasmic binding protein-like II"/>
    <property type="match status" value="1"/>
</dbReference>
<accession>A0A1I4X7B7</accession>
<dbReference type="InterPro" id="IPR000515">
    <property type="entry name" value="MetI-like"/>
</dbReference>
<comment type="similarity">
    <text evidence="6">In the C-terminal section; belongs to the OsmX family.</text>
</comment>
<evidence type="ECO:0000256" key="1">
    <source>
        <dbReference type="ARBA" id="ARBA00004651"/>
    </source>
</evidence>
<evidence type="ECO:0000256" key="6">
    <source>
        <dbReference type="ARBA" id="ARBA00035642"/>
    </source>
</evidence>
<dbReference type="InterPro" id="IPR035906">
    <property type="entry name" value="MetI-like_sf"/>
</dbReference>
<dbReference type="GO" id="GO:0022857">
    <property type="term" value="F:transmembrane transporter activity"/>
    <property type="evidence" value="ECO:0007669"/>
    <property type="project" value="InterPro"/>
</dbReference>
<feature type="transmembrane region" description="Helical" evidence="8">
    <location>
        <begin position="300"/>
        <end position="322"/>
    </location>
</feature>
<feature type="chain" id="PRO_5011773715" evidence="9">
    <location>
        <begin position="25"/>
        <end position="493"/>
    </location>
</feature>
<evidence type="ECO:0000256" key="9">
    <source>
        <dbReference type="SAM" id="SignalP"/>
    </source>
</evidence>
<dbReference type="InterPro" id="IPR051204">
    <property type="entry name" value="ABC_transp_perm/SBD"/>
</dbReference>
<evidence type="ECO:0000313" key="12">
    <source>
        <dbReference type="Proteomes" id="UP000198575"/>
    </source>
</evidence>
<keyword evidence="12" id="KW-1185">Reference proteome</keyword>
<dbReference type="EMBL" id="FOVF01000008">
    <property type="protein sequence ID" value="SFN21871.1"/>
    <property type="molecule type" value="Genomic_DNA"/>
</dbReference>
<keyword evidence="3 8" id="KW-0812">Transmembrane</keyword>
<dbReference type="GO" id="GO:0031460">
    <property type="term" value="P:glycine betaine transport"/>
    <property type="evidence" value="ECO:0007669"/>
    <property type="project" value="UniProtKB-ARBA"/>
</dbReference>
<keyword evidence="2 8" id="KW-0813">Transport</keyword>
<dbReference type="FunFam" id="1.10.3720.10:FF:000001">
    <property type="entry name" value="Glycine betaine ABC transporter, permease"/>
    <property type="match status" value="1"/>
</dbReference>
<evidence type="ECO:0000256" key="8">
    <source>
        <dbReference type="RuleBase" id="RU363032"/>
    </source>
</evidence>
<feature type="transmembrane region" description="Helical" evidence="8">
    <location>
        <begin position="356"/>
        <end position="374"/>
    </location>
</feature>
<dbReference type="Gene3D" id="3.40.190.120">
    <property type="entry name" value="Osmoprotection protein (prox), domain 2"/>
    <property type="match status" value="1"/>
</dbReference>
<keyword evidence="4 8" id="KW-1133">Transmembrane helix</keyword>
<dbReference type="Gene3D" id="3.40.190.10">
    <property type="entry name" value="Periplasmic binding protein-like II"/>
    <property type="match status" value="1"/>
</dbReference>
<dbReference type="SUPFAM" id="SSF161098">
    <property type="entry name" value="MetI-like"/>
    <property type="match status" value="1"/>
</dbReference>
<name>A0A1I4X7B7_9GAMM</name>
<feature type="signal peptide" evidence="9">
    <location>
        <begin position="1"/>
        <end position="24"/>
    </location>
</feature>
<evidence type="ECO:0000256" key="2">
    <source>
        <dbReference type="ARBA" id="ARBA00022448"/>
    </source>
</evidence>
<evidence type="ECO:0000313" key="11">
    <source>
        <dbReference type="EMBL" id="SFN21871.1"/>
    </source>
</evidence>
<protein>
    <submittedName>
        <fullName evidence="11">Osmoprotectant transport system permease protein</fullName>
    </submittedName>
</protein>
<comment type="similarity">
    <text evidence="7">In the N-terminal section; belongs to the binding-protein-dependent transport system permease family.</text>
</comment>
<dbReference type="Gene3D" id="1.10.3720.10">
    <property type="entry name" value="MetI-like"/>
    <property type="match status" value="1"/>
</dbReference>
<dbReference type="InterPro" id="IPR007210">
    <property type="entry name" value="ABC_Gly_betaine_transp_sub-bd"/>
</dbReference>
<proteinExistence type="inferred from homology"/>
<dbReference type="CDD" id="cd13607">
    <property type="entry name" value="PBP2_AfProX_like"/>
    <property type="match status" value="1"/>
</dbReference>
<dbReference type="CDD" id="cd06261">
    <property type="entry name" value="TM_PBP2"/>
    <property type="match status" value="1"/>
</dbReference>
<dbReference type="Pfam" id="PF00528">
    <property type="entry name" value="BPD_transp_1"/>
    <property type="match status" value="1"/>
</dbReference>
<evidence type="ECO:0000256" key="5">
    <source>
        <dbReference type="ARBA" id="ARBA00023136"/>
    </source>
</evidence>
<evidence type="ECO:0000256" key="3">
    <source>
        <dbReference type="ARBA" id="ARBA00022692"/>
    </source>
</evidence>
<comment type="subcellular location">
    <subcellularLocation>
        <location evidence="1 8">Cell membrane</location>
        <topology evidence="1 8">Multi-pass membrane protein</topology>
    </subcellularLocation>
</comment>
<reference evidence="11 12" key="1">
    <citation type="submission" date="2016-10" db="EMBL/GenBank/DDBJ databases">
        <authorList>
            <person name="de Groot N.N."/>
        </authorList>
    </citation>
    <scope>NUCLEOTIDE SEQUENCE [LARGE SCALE GENOMIC DNA]</scope>
    <source>
        <strain evidence="11 12">CGMCC 1.7659</strain>
    </source>
</reference>
<dbReference type="PROSITE" id="PS50928">
    <property type="entry name" value="ABC_TM1"/>
    <property type="match status" value="1"/>
</dbReference>
<comment type="similarity">
    <text evidence="8">Belongs to the binding-protein-dependent transport system permease family.</text>
</comment>
<organism evidence="11 12">
    <name type="scientific">Dokdonella immobilis</name>
    <dbReference type="NCBI Taxonomy" id="578942"/>
    <lineage>
        <taxon>Bacteria</taxon>
        <taxon>Pseudomonadati</taxon>
        <taxon>Pseudomonadota</taxon>
        <taxon>Gammaproteobacteria</taxon>
        <taxon>Lysobacterales</taxon>
        <taxon>Rhodanobacteraceae</taxon>
        <taxon>Dokdonella</taxon>
    </lineage>
</organism>
<feature type="transmembrane region" description="Helical" evidence="8">
    <location>
        <begin position="423"/>
        <end position="442"/>
    </location>
</feature>
<evidence type="ECO:0000259" key="10">
    <source>
        <dbReference type="PROSITE" id="PS50928"/>
    </source>
</evidence>
<dbReference type="Proteomes" id="UP000198575">
    <property type="component" value="Unassembled WGS sequence"/>
</dbReference>
<evidence type="ECO:0000256" key="4">
    <source>
        <dbReference type="ARBA" id="ARBA00022989"/>
    </source>
</evidence>
<dbReference type="PANTHER" id="PTHR30177:SF4">
    <property type="entry name" value="OSMOPROTECTANT IMPORT PERMEASE PROTEIN OSMW"/>
    <property type="match status" value="1"/>
</dbReference>
<gene>
    <name evidence="11" type="ORF">SAMN05216289_10861</name>
</gene>
<feature type="transmembrane region" description="Helical" evidence="8">
    <location>
        <begin position="329"/>
        <end position="350"/>
    </location>
</feature>
<dbReference type="AlphaFoldDB" id="A0A1I4X7B7"/>
<keyword evidence="9" id="KW-0732">Signal</keyword>